<feature type="region of interest" description="Disordered" evidence="3">
    <location>
        <begin position="1"/>
        <end position="97"/>
    </location>
</feature>
<dbReference type="EMBL" id="CAJPEV010001397">
    <property type="protein sequence ID" value="CAG0892420.1"/>
    <property type="molecule type" value="Genomic_DNA"/>
</dbReference>
<feature type="non-terminal residue" evidence="4">
    <location>
        <position position="1"/>
    </location>
</feature>
<comment type="similarity">
    <text evidence="1">Belongs to the IFT43 family.</text>
</comment>
<sequence length="198" mass="21426">MQGCGANPGGDKYYRTSAKKGRRAAPPPPSSASGSLETEDADLGLADDILMSPTSASSRPTTSASRKSVPAPKAESNHVRAVPSARPHRMTGWAEEGFHLGRRKSTASVLEEERFREADHIVKADSDEEEPVIPDLGDVQDEDFSQQVAQAPTVAVNRVATYKELDSDLFRHSAFATLDEIDLRALTKCMTSEAEVKE</sequence>
<feature type="compositionally biased region" description="Low complexity" evidence="3">
    <location>
        <begin position="52"/>
        <end position="66"/>
    </location>
</feature>
<dbReference type="PANTHER" id="PTHR33724">
    <property type="entry name" value="INTRAFLAGELLAR TRANSPORT PROTEIN 43 HOMOLOG"/>
    <property type="match status" value="1"/>
</dbReference>
<evidence type="ECO:0000313" key="5">
    <source>
        <dbReference type="Proteomes" id="UP000677054"/>
    </source>
</evidence>
<keyword evidence="5" id="KW-1185">Reference proteome</keyword>
<dbReference type="Proteomes" id="UP000677054">
    <property type="component" value="Unassembled WGS sequence"/>
</dbReference>
<organism evidence="4">
    <name type="scientific">Darwinula stevensoni</name>
    <dbReference type="NCBI Taxonomy" id="69355"/>
    <lineage>
        <taxon>Eukaryota</taxon>
        <taxon>Metazoa</taxon>
        <taxon>Ecdysozoa</taxon>
        <taxon>Arthropoda</taxon>
        <taxon>Crustacea</taxon>
        <taxon>Oligostraca</taxon>
        <taxon>Ostracoda</taxon>
        <taxon>Podocopa</taxon>
        <taxon>Podocopida</taxon>
        <taxon>Darwinulocopina</taxon>
        <taxon>Darwinuloidea</taxon>
        <taxon>Darwinulidae</taxon>
        <taxon>Darwinula</taxon>
    </lineage>
</organism>
<accession>A0A7R8XCP9</accession>
<dbReference type="EMBL" id="LR900914">
    <property type="protein sequence ID" value="CAD7247261.1"/>
    <property type="molecule type" value="Genomic_DNA"/>
</dbReference>
<dbReference type="Pfam" id="PF15305">
    <property type="entry name" value="IFT43"/>
    <property type="match status" value="1"/>
</dbReference>
<proteinExistence type="inferred from homology"/>
<dbReference type="GO" id="GO:0030991">
    <property type="term" value="C:intraciliary transport particle A"/>
    <property type="evidence" value="ECO:0007669"/>
    <property type="project" value="InterPro"/>
</dbReference>
<evidence type="ECO:0000256" key="1">
    <source>
        <dbReference type="ARBA" id="ARBA00007563"/>
    </source>
</evidence>
<dbReference type="AlphaFoldDB" id="A0A7R8XCP9"/>
<gene>
    <name evidence="4" type="ORF">DSTB1V02_LOCUS7095</name>
</gene>
<evidence type="ECO:0000256" key="3">
    <source>
        <dbReference type="SAM" id="MobiDB-lite"/>
    </source>
</evidence>
<protein>
    <submittedName>
        <fullName evidence="4">Uncharacterized protein</fullName>
    </submittedName>
</protein>
<evidence type="ECO:0000313" key="4">
    <source>
        <dbReference type="EMBL" id="CAD7247261.1"/>
    </source>
</evidence>
<reference evidence="4" key="1">
    <citation type="submission" date="2020-11" db="EMBL/GenBank/DDBJ databases">
        <authorList>
            <person name="Tran Van P."/>
        </authorList>
    </citation>
    <scope>NUCLEOTIDE SEQUENCE</scope>
</reference>
<dbReference type="InterPro" id="IPR029302">
    <property type="entry name" value="IFT43"/>
</dbReference>
<keyword evidence="2" id="KW-0970">Cilium biogenesis/degradation</keyword>
<dbReference type="PANTHER" id="PTHR33724:SF1">
    <property type="entry name" value="INTRAFLAGELLAR TRANSPORT PROTEIN 43 HOMOLOG"/>
    <property type="match status" value="1"/>
</dbReference>
<name>A0A7R8XCP9_9CRUS</name>
<evidence type="ECO:0000256" key="2">
    <source>
        <dbReference type="ARBA" id="ARBA00022794"/>
    </source>
</evidence>
<dbReference type="GO" id="GO:0005929">
    <property type="term" value="C:cilium"/>
    <property type="evidence" value="ECO:0007669"/>
    <property type="project" value="TreeGrafter"/>
</dbReference>
<dbReference type="GO" id="GO:0035721">
    <property type="term" value="P:intraciliary retrograde transport"/>
    <property type="evidence" value="ECO:0007669"/>
    <property type="project" value="TreeGrafter"/>
</dbReference>
<dbReference type="OrthoDB" id="206950at2759"/>